<feature type="domain" description="RmlD-like substrate binding" evidence="3">
    <location>
        <begin position="3"/>
        <end position="275"/>
    </location>
</feature>
<dbReference type="InterPro" id="IPR005913">
    <property type="entry name" value="dTDP_dehydrorham_reduct"/>
</dbReference>
<comment type="pathway">
    <text evidence="2">Carbohydrate biosynthesis; dTDP-L-rhamnose biosynthesis.</text>
</comment>
<keyword evidence="2" id="KW-0560">Oxidoreductase</keyword>
<organism evidence="4 5">
    <name type="scientific">Allokutzneria oryzae</name>
    <dbReference type="NCBI Taxonomy" id="1378989"/>
    <lineage>
        <taxon>Bacteria</taxon>
        <taxon>Bacillati</taxon>
        <taxon>Actinomycetota</taxon>
        <taxon>Actinomycetes</taxon>
        <taxon>Pseudonocardiales</taxon>
        <taxon>Pseudonocardiaceae</taxon>
        <taxon>Allokutzneria</taxon>
    </lineage>
</organism>
<dbReference type="PANTHER" id="PTHR10491">
    <property type="entry name" value="DTDP-4-DEHYDRORHAMNOSE REDUCTASE"/>
    <property type="match status" value="1"/>
</dbReference>
<evidence type="ECO:0000256" key="2">
    <source>
        <dbReference type="RuleBase" id="RU364082"/>
    </source>
</evidence>
<dbReference type="CDD" id="cd05254">
    <property type="entry name" value="dTDP_HR_like_SDR_e"/>
    <property type="match status" value="1"/>
</dbReference>
<dbReference type="Gene3D" id="3.40.50.720">
    <property type="entry name" value="NAD(P)-binding Rossmann-like Domain"/>
    <property type="match status" value="1"/>
</dbReference>
<keyword evidence="2" id="KW-0521">NADP</keyword>
<dbReference type="RefSeq" id="WP_377850663.1">
    <property type="nucleotide sequence ID" value="NZ_JBHLZU010000005.1"/>
</dbReference>
<comment type="function">
    <text evidence="2">Catalyzes the reduction of dTDP-6-deoxy-L-lyxo-4-hexulose to yield dTDP-L-rhamnose.</text>
</comment>
<comment type="similarity">
    <text evidence="1 2">Belongs to the dTDP-4-dehydrorhamnose reductase family.</text>
</comment>
<gene>
    <name evidence="4" type="ORF">ACFFQA_06160</name>
</gene>
<comment type="caution">
    <text evidence="4">The sequence shown here is derived from an EMBL/GenBank/DDBJ whole genome shotgun (WGS) entry which is preliminary data.</text>
</comment>
<dbReference type="InterPro" id="IPR036291">
    <property type="entry name" value="NAD(P)-bd_dom_sf"/>
</dbReference>
<dbReference type="EC" id="1.1.1.133" evidence="2"/>
<evidence type="ECO:0000313" key="5">
    <source>
        <dbReference type="Proteomes" id="UP001589693"/>
    </source>
</evidence>
<evidence type="ECO:0000313" key="4">
    <source>
        <dbReference type="EMBL" id="MFB9903519.1"/>
    </source>
</evidence>
<reference evidence="4 5" key="1">
    <citation type="submission" date="2024-09" db="EMBL/GenBank/DDBJ databases">
        <authorList>
            <person name="Sun Q."/>
            <person name="Mori K."/>
        </authorList>
    </citation>
    <scope>NUCLEOTIDE SEQUENCE [LARGE SCALE GENOMIC DNA]</scope>
    <source>
        <strain evidence="4 5">TBRC 7907</strain>
    </source>
</reference>
<evidence type="ECO:0000256" key="1">
    <source>
        <dbReference type="ARBA" id="ARBA00010944"/>
    </source>
</evidence>
<dbReference type="SUPFAM" id="SSF51735">
    <property type="entry name" value="NAD(P)-binding Rossmann-fold domains"/>
    <property type="match status" value="1"/>
</dbReference>
<dbReference type="Pfam" id="PF04321">
    <property type="entry name" value="RmlD_sub_bind"/>
    <property type="match status" value="1"/>
</dbReference>
<evidence type="ECO:0000259" key="3">
    <source>
        <dbReference type="Pfam" id="PF04321"/>
    </source>
</evidence>
<accession>A0ABV5ZRK0</accession>
<sequence length="292" mass="31121">MTRVLITGSSGLLGAAVRERLEAAGHTVIPCHHNKNHSGGERLDITSAESVAEVFGRTRPDVVVHCAAIPDVALCEKDPDRARLVNVVGTELVTEQAAEVGARVVHVSTDWVFAGTGEGGYRETDSPAPAQAYGRSKLAAEQAAARQESTLVVRVPLLYGLGSVPRPTWPAQVLATLARGDQVLADDEEIRQPALVADVARCFAELIEAGSAGVVHIAPEQTCTKYAWSRLLAETVGLSPELVRTTPRPEWPNRPLRATLRADRLAELGVAAPRNAAEVAADHRAELVRLLG</sequence>
<protein>
    <recommendedName>
        <fullName evidence="2">dTDP-4-dehydrorhamnose reductase</fullName>
        <ecNumber evidence="2">1.1.1.133</ecNumber>
    </recommendedName>
</protein>
<dbReference type="Proteomes" id="UP001589693">
    <property type="component" value="Unassembled WGS sequence"/>
</dbReference>
<keyword evidence="5" id="KW-1185">Reference proteome</keyword>
<dbReference type="EMBL" id="JBHLZU010000005">
    <property type="protein sequence ID" value="MFB9903519.1"/>
    <property type="molecule type" value="Genomic_DNA"/>
</dbReference>
<proteinExistence type="inferred from homology"/>
<name>A0ABV5ZRK0_9PSEU</name>
<dbReference type="PANTHER" id="PTHR10491:SF4">
    <property type="entry name" value="METHIONINE ADENOSYLTRANSFERASE 2 SUBUNIT BETA"/>
    <property type="match status" value="1"/>
</dbReference>
<dbReference type="InterPro" id="IPR029903">
    <property type="entry name" value="RmlD-like-bd"/>
</dbReference>